<dbReference type="Pfam" id="PF22617">
    <property type="entry name" value="HCS_D2"/>
    <property type="match status" value="1"/>
</dbReference>
<evidence type="ECO:0000256" key="11">
    <source>
        <dbReference type="HAMAP-Rule" id="MF_01025"/>
    </source>
</evidence>
<dbReference type="PROSITE" id="PS00816">
    <property type="entry name" value="AIPM_HOMOCIT_SYNTH_2"/>
    <property type="match status" value="1"/>
</dbReference>
<dbReference type="InterPro" id="IPR054691">
    <property type="entry name" value="LeuA/HCS_post-cat"/>
</dbReference>
<evidence type="ECO:0000256" key="5">
    <source>
        <dbReference type="ARBA" id="ARBA00022430"/>
    </source>
</evidence>
<organism evidence="13 14">
    <name type="scientific">Youngiibacter multivorans</name>
    <dbReference type="NCBI Taxonomy" id="937251"/>
    <lineage>
        <taxon>Bacteria</taxon>
        <taxon>Bacillati</taxon>
        <taxon>Bacillota</taxon>
        <taxon>Clostridia</taxon>
        <taxon>Eubacteriales</taxon>
        <taxon>Clostridiaceae</taxon>
        <taxon>Youngiibacter</taxon>
    </lineage>
</organism>
<evidence type="ECO:0000313" key="14">
    <source>
        <dbReference type="Proteomes" id="UP001519271"/>
    </source>
</evidence>
<dbReference type="HAMAP" id="MF_01025">
    <property type="entry name" value="LeuA_type1"/>
    <property type="match status" value="1"/>
</dbReference>
<dbReference type="NCBIfam" id="NF002086">
    <property type="entry name" value="PRK00915.1-3"/>
    <property type="match status" value="1"/>
</dbReference>
<dbReference type="Proteomes" id="UP001519271">
    <property type="component" value="Unassembled WGS sequence"/>
</dbReference>
<comment type="function">
    <text evidence="11">Catalyzes the condensation of the acetyl group of acetyl-CoA with 3-methyl-2-oxobutanoate (2-ketoisovalerate) to form 3-carboxy-3-hydroxy-4-methylpentanoate (2-isopropylmalate).</text>
</comment>
<comment type="pathway">
    <text evidence="1 11">Amino-acid biosynthesis; L-leucine biosynthesis; L-leucine from 3-methyl-2-oxobutanoate: step 1/4.</text>
</comment>
<sequence>MEKMIRVFDTTLRDGEQSPGCSMNLEEKIVMAKQLEALKVDIIEAGFAIASPGDFRSVKEISRVIKDSTVASLSRTLEKDIWSSYEALKDAVSPRIHTFIATSDIHMKYKLKQTPEEVVESAVAGVKYAKRFISDVEFSCEDATRSRKEFLYRIIKDVIDAGATVINIPDTVGYATPFEMFNLIKDIKENVPNIHKAQISVHCHNDLGLGVANTLYAVLAGADQVECTMNGIGERAGNASLEEIVMALSTRRDYYNAITRIDTTQIMKASKLLTSITGVAVQPNKAIVGANAFSHEAGIHQHGMLENRSTYEIMTPESVGLNVSKMVLGKHSGRHAFKDRIVTLGYELTDDEIDAAFKEFKILADKKKQVFDEDIVSIIERDDQNDQVFTLEKFDIVSRKGRPSEATVWVRKQNETMEAVEYGDGPVDASFKAVEKIVGKELELLDYTLHSITEGQDAMGKATVKIQDGEYTYNGKGVSTDVVEASIKAFIDAINKSMKNGKKHEERMTV</sequence>
<evidence type="ECO:0000256" key="4">
    <source>
        <dbReference type="ARBA" id="ARBA00018198"/>
    </source>
</evidence>
<keyword evidence="5 11" id="KW-0432">Leucine biosynthesis</keyword>
<comment type="similarity">
    <text evidence="2 11">Belongs to the alpha-IPM synthase/homocitrate synthase family. LeuA type 1 subfamily.</text>
</comment>
<keyword evidence="13" id="KW-0012">Acyltransferase</keyword>
<dbReference type="SMART" id="SM00917">
    <property type="entry name" value="LeuA_dimer"/>
    <property type="match status" value="1"/>
</dbReference>
<dbReference type="SUPFAM" id="SSF51569">
    <property type="entry name" value="Aldolase"/>
    <property type="match status" value="1"/>
</dbReference>
<evidence type="ECO:0000256" key="6">
    <source>
        <dbReference type="ARBA" id="ARBA00022605"/>
    </source>
</evidence>
<dbReference type="InterPro" id="IPR013785">
    <property type="entry name" value="Aldolase_TIM"/>
</dbReference>
<dbReference type="InterPro" id="IPR002034">
    <property type="entry name" value="AIPM/Hcit_synth_CS"/>
</dbReference>
<feature type="domain" description="Pyruvate carboxyltransferase" evidence="12">
    <location>
        <begin position="5"/>
        <end position="267"/>
    </location>
</feature>
<evidence type="ECO:0000256" key="10">
    <source>
        <dbReference type="ARBA" id="ARBA00023304"/>
    </source>
</evidence>
<keyword evidence="8 11" id="KW-0479">Metal-binding</keyword>
<dbReference type="Gene3D" id="1.10.238.260">
    <property type="match status" value="1"/>
</dbReference>
<evidence type="ECO:0000256" key="8">
    <source>
        <dbReference type="ARBA" id="ARBA00022723"/>
    </source>
</evidence>
<dbReference type="Pfam" id="PF00682">
    <property type="entry name" value="HMGL-like"/>
    <property type="match status" value="1"/>
</dbReference>
<evidence type="ECO:0000256" key="3">
    <source>
        <dbReference type="ARBA" id="ARBA00012973"/>
    </source>
</evidence>
<accession>A0ABS4G2B9</accession>
<protein>
    <recommendedName>
        <fullName evidence="4 11">2-isopropylmalate synthase</fullName>
        <ecNumber evidence="3 11">2.3.3.13</ecNumber>
    </recommendedName>
    <alternativeName>
        <fullName evidence="11">Alpha-IPM synthase</fullName>
    </alternativeName>
    <alternativeName>
        <fullName evidence="11">Alpha-isopropylmalate synthase</fullName>
    </alternativeName>
</protein>
<dbReference type="EC" id="2.3.3.13" evidence="3 11"/>
<name>A0ABS4G2B9_9CLOT</name>
<comment type="catalytic activity">
    <reaction evidence="11">
        <text>3-methyl-2-oxobutanoate + acetyl-CoA + H2O = (2S)-2-isopropylmalate + CoA + H(+)</text>
        <dbReference type="Rhea" id="RHEA:21524"/>
        <dbReference type="ChEBI" id="CHEBI:1178"/>
        <dbReference type="ChEBI" id="CHEBI:11851"/>
        <dbReference type="ChEBI" id="CHEBI:15377"/>
        <dbReference type="ChEBI" id="CHEBI:15378"/>
        <dbReference type="ChEBI" id="CHEBI:57287"/>
        <dbReference type="ChEBI" id="CHEBI:57288"/>
        <dbReference type="EC" id="2.3.3.13"/>
    </reaction>
</comment>
<dbReference type="InterPro" id="IPR005671">
    <property type="entry name" value="LeuA_bact_synth"/>
</dbReference>
<keyword evidence="10 11" id="KW-0100">Branched-chain amino acid biosynthesis</keyword>
<comment type="subunit">
    <text evidence="11">Homodimer.</text>
</comment>
<dbReference type="SUPFAM" id="SSF110921">
    <property type="entry name" value="2-isopropylmalate synthase LeuA, allosteric (dimerisation) domain"/>
    <property type="match status" value="1"/>
</dbReference>
<keyword evidence="6 11" id="KW-0028">Amino-acid biosynthesis</keyword>
<proteinExistence type="inferred from homology"/>
<dbReference type="GO" id="GO:0003852">
    <property type="term" value="F:2-isopropylmalate synthase activity"/>
    <property type="evidence" value="ECO:0007669"/>
    <property type="project" value="UniProtKB-EC"/>
</dbReference>
<evidence type="ECO:0000313" key="13">
    <source>
        <dbReference type="EMBL" id="MBP1918666.1"/>
    </source>
</evidence>
<keyword evidence="11" id="KW-0963">Cytoplasm</keyword>
<dbReference type="InterPro" id="IPR000891">
    <property type="entry name" value="PYR_CT"/>
</dbReference>
<feature type="binding site" evidence="11">
    <location>
        <position position="14"/>
    </location>
    <ligand>
        <name>Mn(2+)</name>
        <dbReference type="ChEBI" id="CHEBI:29035"/>
    </ligand>
</feature>
<dbReference type="RefSeq" id="WP_209458895.1">
    <property type="nucleotide sequence ID" value="NZ_JAGGKC010000007.1"/>
</dbReference>
<dbReference type="PROSITE" id="PS00815">
    <property type="entry name" value="AIPM_HOMOCIT_SYNTH_1"/>
    <property type="match status" value="1"/>
</dbReference>
<dbReference type="InterPro" id="IPR050073">
    <property type="entry name" value="2-IPM_HCS-like"/>
</dbReference>
<evidence type="ECO:0000256" key="7">
    <source>
        <dbReference type="ARBA" id="ARBA00022679"/>
    </source>
</evidence>
<dbReference type="Gene3D" id="3.30.160.270">
    <property type="match status" value="1"/>
</dbReference>
<dbReference type="EMBL" id="JAGGKC010000007">
    <property type="protein sequence ID" value="MBP1918666.1"/>
    <property type="molecule type" value="Genomic_DNA"/>
</dbReference>
<evidence type="ECO:0000256" key="2">
    <source>
        <dbReference type="ARBA" id="ARBA00009396"/>
    </source>
</evidence>
<dbReference type="Gene3D" id="3.20.20.70">
    <property type="entry name" value="Aldolase class I"/>
    <property type="match status" value="1"/>
</dbReference>
<feature type="binding site" evidence="11">
    <location>
        <position position="238"/>
    </location>
    <ligand>
        <name>Mn(2+)</name>
        <dbReference type="ChEBI" id="CHEBI:29035"/>
    </ligand>
</feature>
<keyword evidence="9 11" id="KW-0464">Manganese</keyword>
<feature type="binding site" evidence="11">
    <location>
        <position position="204"/>
    </location>
    <ligand>
        <name>Mn(2+)</name>
        <dbReference type="ChEBI" id="CHEBI:29035"/>
    </ligand>
</feature>
<dbReference type="PANTHER" id="PTHR10277:SF9">
    <property type="entry name" value="2-ISOPROPYLMALATE SYNTHASE 1, CHLOROPLASTIC-RELATED"/>
    <property type="match status" value="1"/>
</dbReference>
<dbReference type="CDD" id="cd07940">
    <property type="entry name" value="DRE_TIM_IPMS"/>
    <property type="match status" value="1"/>
</dbReference>
<feature type="region of interest" description="Regulatory domain" evidence="11">
    <location>
        <begin position="390"/>
        <end position="510"/>
    </location>
</feature>
<comment type="cofactor">
    <cofactor evidence="11">
        <name>Mn(2+)</name>
        <dbReference type="ChEBI" id="CHEBI:29035"/>
    </cofactor>
</comment>
<reference evidence="13 14" key="1">
    <citation type="submission" date="2021-03" db="EMBL/GenBank/DDBJ databases">
        <title>Genomic Encyclopedia of Type Strains, Phase IV (KMG-IV): sequencing the most valuable type-strain genomes for metagenomic binning, comparative biology and taxonomic classification.</title>
        <authorList>
            <person name="Goeker M."/>
        </authorList>
    </citation>
    <scope>NUCLEOTIDE SEQUENCE [LARGE SCALE GENOMIC DNA]</scope>
    <source>
        <strain evidence="13 14">DSM 6139</strain>
    </source>
</reference>
<feature type="binding site" evidence="11">
    <location>
        <position position="202"/>
    </location>
    <ligand>
        <name>Mn(2+)</name>
        <dbReference type="ChEBI" id="CHEBI:29035"/>
    </ligand>
</feature>
<dbReference type="Pfam" id="PF08502">
    <property type="entry name" value="LeuA_dimer"/>
    <property type="match status" value="1"/>
</dbReference>
<evidence type="ECO:0000256" key="1">
    <source>
        <dbReference type="ARBA" id="ARBA00004689"/>
    </source>
</evidence>
<evidence type="ECO:0000256" key="9">
    <source>
        <dbReference type="ARBA" id="ARBA00023211"/>
    </source>
</evidence>
<comment type="caution">
    <text evidence="13">The sequence shown here is derived from an EMBL/GenBank/DDBJ whole genome shotgun (WGS) entry which is preliminary data.</text>
</comment>
<dbReference type="InterPro" id="IPR036230">
    <property type="entry name" value="LeuA_allosteric_dom_sf"/>
</dbReference>
<dbReference type="PANTHER" id="PTHR10277">
    <property type="entry name" value="HOMOCITRATE SYNTHASE-RELATED"/>
    <property type="match status" value="1"/>
</dbReference>
<evidence type="ECO:0000259" key="12">
    <source>
        <dbReference type="PROSITE" id="PS50991"/>
    </source>
</evidence>
<dbReference type="PROSITE" id="PS50991">
    <property type="entry name" value="PYR_CT"/>
    <property type="match status" value="1"/>
</dbReference>
<dbReference type="InterPro" id="IPR013709">
    <property type="entry name" value="2-isopropylmalate_synth_dimer"/>
</dbReference>
<gene>
    <name evidence="11" type="primary">leuA</name>
    <name evidence="13" type="ORF">J2Z34_001143</name>
</gene>
<dbReference type="NCBIfam" id="TIGR00973">
    <property type="entry name" value="leuA_bact"/>
    <property type="match status" value="1"/>
</dbReference>
<keyword evidence="7 11" id="KW-0808">Transferase</keyword>
<keyword evidence="14" id="KW-1185">Reference proteome</keyword>